<dbReference type="OrthoDB" id="2638326at2"/>
<reference evidence="2 3" key="1">
    <citation type="journal article" date="2009" name="Int. J. Syst. Evol. Microbiol.">
        <title>Paenibacillus contaminans sp. nov., isolated from a contaminated laboratory plate.</title>
        <authorList>
            <person name="Chou J.H."/>
            <person name="Lee J.H."/>
            <person name="Lin M.C."/>
            <person name="Chang P.S."/>
            <person name="Arun A.B."/>
            <person name="Young C.C."/>
            <person name="Chen W.M."/>
        </authorList>
    </citation>
    <scope>NUCLEOTIDE SEQUENCE [LARGE SCALE GENOMIC DNA]</scope>
    <source>
        <strain evidence="2 3">CKOBP-6</strain>
    </source>
</reference>
<keyword evidence="3" id="KW-1185">Reference proteome</keyword>
<dbReference type="RefSeq" id="WP_113031633.1">
    <property type="nucleotide sequence ID" value="NZ_QMFB01000007.1"/>
</dbReference>
<keyword evidence="1" id="KW-1133">Transmembrane helix</keyword>
<evidence type="ECO:0000313" key="2">
    <source>
        <dbReference type="EMBL" id="RAV20774.1"/>
    </source>
</evidence>
<keyword evidence="1" id="KW-0472">Membrane</keyword>
<dbReference type="EMBL" id="QMFB01000007">
    <property type="protein sequence ID" value="RAV20774.1"/>
    <property type="molecule type" value="Genomic_DNA"/>
</dbReference>
<proteinExistence type="predicted"/>
<evidence type="ECO:0008006" key="4">
    <source>
        <dbReference type="Google" id="ProtNLM"/>
    </source>
</evidence>
<comment type="caution">
    <text evidence="2">The sequence shown here is derived from an EMBL/GenBank/DDBJ whole genome shotgun (WGS) entry which is preliminary data.</text>
</comment>
<accession>A0A329MLV8</accession>
<evidence type="ECO:0000313" key="3">
    <source>
        <dbReference type="Proteomes" id="UP000250369"/>
    </source>
</evidence>
<gene>
    <name evidence="2" type="ORF">DQG23_14845</name>
</gene>
<feature type="transmembrane region" description="Helical" evidence="1">
    <location>
        <begin position="66"/>
        <end position="83"/>
    </location>
</feature>
<protein>
    <recommendedName>
        <fullName evidence="4">DUF2642 domain-containing protein</fullName>
    </recommendedName>
</protein>
<organism evidence="2 3">
    <name type="scientific">Paenibacillus contaminans</name>
    <dbReference type="NCBI Taxonomy" id="450362"/>
    <lineage>
        <taxon>Bacteria</taxon>
        <taxon>Bacillati</taxon>
        <taxon>Bacillota</taxon>
        <taxon>Bacilli</taxon>
        <taxon>Bacillales</taxon>
        <taxon>Paenibacillaceae</taxon>
        <taxon>Paenibacillus</taxon>
    </lineage>
</organism>
<evidence type="ECO:0000256" key="1">
    <source>
        <dbReference type="SAM" id="Phobius"/>
    </source>
</evidence>
<sequence>MAEEKTIRSSRRVSLEKQLKIQEQLSTGLIDNIVVVRTLVGTFIGCLLTVRGGVIRLRVFSGVDRVFIVIRIPIAIIVDIFRFPCP</sequence>
<dbReference type="Proteomes" id="UP000250369">
    <property type="component" value="Unassembled WGS sequence"/>
</dbReference>
<name>A0A329MLV8_9BACL</name>
<dbReference type="AlphaFoldDB" id="A0A329MLV8"/>
<keyword evidence="1" id="KW-0812">Transmembrane</keyword>
<feature type="transmembrane region" description="Helical" evidence="1">
    <location>
        <begin position="34"/>
        <end position="54"/>
    </location>
</feature>